<evidence type="ECO:0000256" key="1">
    <source>
        <dbReference type="SAM" id="MobiDB-lite"/>
    </source>
</evidence>
<dbReference type="InterPro" id="IPR048400">
    <property type="entry name" value="SLS1_N"/>
</dbReference>
<dbReference type="Proteomes" id="UP000094236">
    <property type="component" value="Unassembled WGS sequence"/>
</dbReference>
<evidence type="ECO:0000259" key="4">
    <source>
        <dbReference type="Pfam" id="PF20778"/>
    </source>
</evidence>
<keyword evidence="6" id="KW-1185">Reference proteome</keyword>
<proteinExistence type="predicted"/>
<dbReference type="OrthoDB" id="5392646at2759"/>
<dbReference type="STRING" id="669874.A0A1E4TS91"/>
<feature type="region of interest" description="Disordered" evidence="1">
    <location>
        <begin position="511"/>
        <end position="532"/>
    </location>
</feature>
<evidence type="ECO:0000313" key="5">
    <source>
        <dbReference type="EMBL" id="ODV94607.1"/>
    </source>
</evidence>
<gene>
    <name evidence="5" type="ORF">PACTADRAFT_50479</name>
</gene>
<feature type="domain" description="SLS1 C-terminal" evidence="4">
    <location>
        <begin position="423"/>
        <end position="825"/>
    </location>
</feature>
<dbReference type="Pfam" id="PF14611">
    <property type="entry name" value="KH_SLS1_1"/>
    <property type="match status" value="1"/>
</dbReference>
<sequence length="829" mass="96156">MLKVSVNYRLAASGLYVFKNVSSPSVSLRFLHVSNKVQNVNKDNDDDNTSRDQQDDRKEKSQNSFSDQVFKLAMNYEKFGEKKNVHKDVLKNSDLKFDVEDPPLVLQDVSKTKKPPKRSEIIILNPFESRGGKRKKSSHGSNGNSFEKPMLNLYDFAKHKDTLLVFKTKVPYTQLIKSIDTMKPLQIETSPKRFDQLCDDLKNAYTLPQLQDYLVEYYGYKRNKVKKFVKSKLIDEILLNCWKLIKSDKINETEDLIMEETISLTPRDLFLILSDNGILLFHWSRLGAKIAVSTTEQKLIIRAPRPTLRYIQLSLNKILTTKIKSSTLDLTEITKIFQKSMKEIPFHDLQTISNVYFGKSQNDNETYVLSALGNDRISLVKRLIALSLDSHEFSSREILINGLEENNYQNTELMKFKVVAELSLPWIYKNKEWFRYKNPVSKVKELSYQEIFEHDIDYENIEADITELMKENLKLEQSQDIEDVVYGDSTTNDNFESNSSIGLNDFHHSASTEKETLETDQQKPLTTTSISKDGKKDNISTTSISSIDQFQIDKDSLFDRLIKIQPNFSKMAKDKYSVPMFTTTYGQLLLDNSGNHYFNNHLPFMKKFIEKLPLFNPVTNDEIVAGTREFFLNDQYSYFHQIKLIPNIYDNVANLQKFPNIEFWFETDNKYRPNFQSLRILTTEAEKSLYLSLPSRNSDLNISSAILGEFETNFNNNEDWLSDQPGIKDFLKNALVKDRGSVGIHDFPSKVNISIGDEKVSYLLVEHLFRRQLEVKFNNQLLQFSIIDGGEYSGRKLEANLIGNYNNDEMTREKFDKFIDDSLDMVDQF</sequence>
<feature type="compositionally biased region" description="Polar residues" evidence="1">
    <location>
        <begin position="522"/>
        <end position="531"/>
    </location>
</feature>
<evidence type="ECO:0000259" key="2">
    <source>
        <dbReference type="Pfam" id="PF14611"/>
    </source>
</evidence>
<protein>
    <submittedName>
        <fullName evidence="5">Uncharacterized protein</fullName>
    </submittedName>
</protein>
<dbReference type="Pfam" id="PF20778">
    <property type="entry name" value="SLS1_C"/>
    <property type="match status" value="1"/>
</dbReference>
<feature type="compositionally biased region" description="Basic and acidic residues" evidence="1">
    <location>
        <begin position="511"/>
        <end position="521"/>
    </location>
</feature>
<dbReference type="EMBL" id="KV454015">
    <property type="protein sequence ID" value="ODV94607.1"/>
    <property type="molecule type" value="Genomic_DNA"/>
</dbReference>
<feature type="domain" description="SLS1 N-terminal" evidence="3">
    <location>
        <begin position="169"/>
        <end position="244"/>
    </location>
</feature>
<dbReference type="InterPro" id="IPR048401">
    <property type="entry name" value="SLS1_C"/>
</dbReference>
<feature type="region of interest" description="Disordered" evidence="1">
    <location>
        <begin position="39"/>
        <end position="64"/>
    </location>
</feature>
<dbReference type="InterPro" id="IPR032741">
    <property type="entry name" value="Sls1_KH-1"/>
</dbReference>
<evidence type="ECO:0000259" key="3">
    <source>
        <dbReference type="Pfam" id="PF20776"/>
    </source>
</evidence>
<dbReference type="Pfam" id="PF20776">
    <property type="entry name" value="SLS1_N"/>
    <property type="match status" value="1"/>
</dbReference>
<name>A0A1E4TS91_PACTA</name>
<feature type="compositionally biased region" description="Basic and acidic residues" evidence="1">
    <location>
        <begin position="48"/>
        <end position="61"/>
    </location>
</feature>
<dbReference type="GO" id="GO:0005743">
    <property type="term" value="C:mitochondrial inner membrane"/>
    <property type="evidence" value="ECO:0007669"/>
    <property type="project" value="InterPro"/>
</dbReference>
<evidence type="ECO:0000313" key="6">
    <source>
        <dbReference type="Proteomes" id="UP000094236"/>
    </source>
</evidence>
<accession>A0A1E4TS91</accession>
<dbReference type="AlphaFoldDB" id="A0A1E4TS91"/>
<organism evidence="5 6">
    <name type="scientific">Pachysolen tannophilus NRRL Y-2460</name>
    <dbReference type="NCBI Taxonomy" id="669874"/>
    <lineage>
        <taxon>Eukaryota</taxon>
        <taxon>Fungi</taxon>
        <taxon>Dikarya</taxon>
        <taxon>Ascomycota</taxon>
        <taxon>Saccharomycotina</taxon>
        <taxon>Pichiomycetes</taxon>
        <taxon>Pachysolenaceae</taxon>
        <taxon>Pachysolen</taxon>
    </lineage>
</organism>
<feature type="domain" description="SLS1 first KH" evidence="2">
    <location>
        <begin position="256"/>
        <end position="319"/>
    </location>
</feature>
<reference evidence="6" key="1">
    <citation type="submission" date="2016-05" db="EMBL/GenBank/DDBJ databases">
        <title>Comparative genomics of biotechnologically important yeasts.</title>
        <authorList>
            <consortium name="DOE Joint Genome Institute"/>
            <person name="Riley R."/>
            <person name="Haridas S."/>
            <person name="Wolfe K.H."/>
            <person name="Lopes M.R."/>
            <person name="Hittinger C.T."/>
            <person name="Goker M."/>
            <person name="Salamov A."/>
            <person name="Wisecaver J."/>
            <person name="Long T.M."/>
            <person name="Aerts A.L."/>
            <person name="Barry K."/>
            <person name="Choi C."/>
            <person name="Clum A."/>
            <person name="Coughlan A.Y."/>
            <person name="Deshpande S."/>
            <person name="Douglass A.P."/>
            <person name="Hanson S.J."/>
            <person name="Klenk H.-P."/>
            <person name="Labutti K."/>
            <person name="Lapidus A."/>
            <person name="Lindquist E."/>
            <person name="Lipzen A."/>
            <person name="Meier-Kolthoff J.P."/>
            <person name="Ohm R.A."/>
            <person name="Otillar R.P."/>
            <person name="Pangilinan J."/>
            <person name="Peng Y."/>
            <person name="Rokas A."/>
            <person name="Rosa C.A."/>
            <person name="Scheuner C."/>
            <person name="Sibirny A.A."/>
            <person name="Slot J.C."/>
            <person name="Stielow J.B."/>
            <person name="Sun H."/>
            <person name="Kurtzman C.P."/>
            <person name="Blackwell M."/>
            <person name="Grigoriev I.V."/>
            <person name="Jeffries T.W."/>
        </authorList>
    </citation>
    <scope>NUCLEOTIDE SEQUENCE [LARGE SCALE GENOMIC DNA]</scope>
    <source>
        <strain evidence="6">NRRL Y-2460</strain>
    </source>
</reference>